<keyword evidence="3" id="KW-1185">Reference proteome</keyword>
<dbReference type="EMBL" id="JBBMFK010000014">
    <property type="protein sequence ID" value="MEQ2443768.1"/>
    <property type="molecule type" value="Genomic_DNA"/>
</dbReference>
<dbReference type="Proteomes" id="UP001464378">
    <property type="component" value="Unassembled WGS sequence"/>
</dbReference>
<name>A0ABV1E8Y0_9FIRM</name>
<dbReference type="CDD" id="cd00093">
    <property type="entry name" value="HTH_XRE"/>
    <property type="match status" value="1"/>
</dbReference>
<dbReference type="InterPro" id="IPR010982">
    <property type="entry name" value="Lambda_DNA-bd_dom_sf"/>
</dbReference>
<dbReference type="SUPFAM" id="SSF47413">
    <property type="entry name" value="lambda repressor-like DNA-binding domains"/>
    <property type="match status" value="1"/>
</dbReference>
<comment type="caution">
    <text evidence="2">The sequence shown here is derived from an EMBL/GenBank/DDBJ whole genome shotgun (WGS) entry which is preliminary data.</text>
</comment>
<proteinExistence type="predicted"/>
<sequence length="480" mass="54705">MLLFSEYLRDLLQAKKMTVSALSRLSGVERTALSKALTGQRVLPYDALDALIYHLRLTPGEGQRLRGYYDAQFEKEGLRRARDMVGRLFSGLAELDFSAPAFEESRLLMDLDQYAGRRSIFSGAASVQPLLRMVLAQELARPDARVELTVPPTDTFLSGELLRRYLDGRMEAEVRQIVAFDASGAAEDISQHNLDCFCRLLPVCLLSRRRYHPYYYYDNTIAARYTDPFPYFLATHSCVVCLSEDGNQAMLLRGEDQVTGYHRHFQSLLARCYSLIQYTADPVEILESYDLCTDENGFYMVMDQPCFGRFYADEVIGRYLRPGLPFYDRLAAAARRRFGRLRTAERFYTLFTRGGLERFRDTGALDDFPTSFVAPFPPEQRRLLMAAMAERIRSGDITGRLMQPGLFPDYLSMTTSQHSGVGFFTTERFPLQDGFCSVQIRESNLCRAFHQWLLHLPDSEAVLSGEETAAVLDELARTLT</sequence>
<reference evidence="2 3" key="1">
    <citation type="submission" date="2024-03" db="EMBL/GenBank/DDBJ databases">
        <title>Human intestinal bacterial collection.</title>
        <authorList>
            <person name="Pauvert C."/>
            <person name="Hitch T.C.A."/>
            <person name="Clavel T."/>
        </authorList>
    </citation>
    <scope>NUCLEOTIDE SEQUENCE [LARGE SCALE GENOMIC DNA]</scope>
    <source>
        <strain evidence="2 3">CLA-AP-H29</strain>
    </source>
</reference>
<evidence type="ECO:0000313" key="2">
    <source>
        <dbReference type="EMBL" id="MEQ2443768.1"/>
    </source>
</evidence>
<dbReference type="Pfam" id="PF13443">
    <property type="entry name" value="HTH_26"/>
    <property type="match status" value="1"/>
</dbReference>
<organism evidence="2 3">
    <name type="scientific">Pseudoflavonifractor intestinihominis</name>
    <dbReference type="NCBI Taxonomy" id="3133171"/>
    <lineage>
        <taxon>Bacteria</taxon>
        <taxon>Bacillati</taxon>
        <taxon>Bacillota</taxon>
        <taxon>Clostridia</taxon>
        <taxon>Eubacteriales</taxon>
        <taxon>Oscillospiraceae</taxon>
        <taxon>Pseudoflavonifractor</taxon>
    </lineage>
</organism>
<accession>A0ABV1E8Y0</accession>
<dbReference type="RefSeq" id="WP_349231856.1">
    <property type="nucleotide sequence ID" value="NZ_JBBMFK010000014.1"/>
</dbReference>
<evidence type="ECO:0000313" key="3">
    <source>
        <dbReference type="Proteomes" id="UP001464378"/>
    </source>
</evidence>
<gene>
    <name evidence="2" type="ORF">WMO64_09840</name>
</gene>
<evidence type="ECO:0000259" key="1">
    <source>
        <dbReference type="PROSITE" id="PS50943"/>
    </source>
</evidence>
<protein>
    <submittedName>
        <fullName evidence="2">Helix-turn-helix transcriptional regulator</fullName>
    </submittedName>
</protein>
<dbReference type="PROSITE" id="PS50943">
    <property type="entry name" value="HTH_CROC1"/>
    <property type="match status" value="1"/>
</dbReference>
<dbReference type="InterPro" id="IPR001387">
    <property type="entry name" value="Cro/C1-type_HTH"/>
</dbReference>
<feature type="domain" description="HTH cro/C1-type" evidence="1">
    <location>
        <begin position="8"/>
        <end position="62"/>
    </location>
</feature>